<dbReference type="AlphaFoldDB" id="A0A7H0FZI5"/>
<dbReference type="EMBL" id="CP060820">
    <property type="protein sequence ID" value="QNP41451.1"/>
    <property type="molecule type" value="Genomic_DNA"/>
</dbReference>
<name>A0A7H0FZI5_9GAMM</name>
<dbReference type="RefSeq" id="WP_187712887.1">
    <property type="nucleotide sequence ID" value="NZ_CP060820.1"/>
</dbReference>
<keyword evidence="3" id="KW-1185">Reference proteome</keyword>
<proteinExistence type="predicted"/>
<evidence type="ECO:0000313" key="2">
    <source>
        <dbReference type="EMBL" id="QNP41451.1"/>
    </source>
</evidence>
<reference evidence="2 3" key="1">
    <citation type="submission" date="2020-08" db="EMBL/GenBank/DDBJ databases">
        <title>Lysobacter sp. II4 sp. nov., isolated from soil.</title>
        <authorList>
            <person name="Woo C.Y."/>
            <person name="Kim J."/>
        </authorList>
    </citation>
    <scope>NUCLEOTIDE SEQUENCE [LARGE SCALE GENOMIC DNA]</scope>
    <source>
        <strain evidence="2 3">II4</strain>
    </source>
</reference>
<evidence type="ECO:0000313" key="3">
    <source>
        <dbReference type="Proteomes" id="UP000516018"/>
    </source>
</evidence>
<gene>
    <name evidence="2" type="ORF">H8B22_04305</name>
</gene>
<feature type="domain" description="Transcription factor zinc-finger" evidence="1">
    <location>
        <begin position="2"/>
        <end position="39"/>
    </location>
</feature>
<dbReference type="Proteomes" id="UP000516018">
    <property type="component" value="Chromosome"/>
</dbReference>
<evidence type="ECO:0000259" key="1">
    <source>
        <dbReference type="Pfam" id="PF13453"/>
    </source>
</evidence>
<sequence length="123" mass="14243">MQCPKCDSAMTAVTYQGSTVQRCTHCAGLWFEPVDHERLRDLAEQIDIGDAAVGEQYNRVDRINCPKCTNWPLIRMVDPQQPHIWFESCKNCYGRFYDAGEFRDFAEHTLVEFFTDMDAPARD</sequence>
<dbReference type="KEGG" id="lsx:H8B22_04305"/>
<organism evidence="2 3">
    <name type="scientific">Agrilutibacter terrestris</name>
    <dbReference type="NCBI Taxonomy" id="2865112"/>
    <lineage>
        <taxon>Bacteria</taxon>
        <taxon>Pseudomonadati</taxon>
        <taxon>Pseudomonadota</taxon>
        <taxon>Gammaproteobacteria</taxon>
        <taxon>Lysobacterales</taxon>
        <taxon>Lysobacteraceae</taxon>
        <taxon>Agrilutibacter</taxon>
    </lineage>
</organism>
<accession>A0A7H0FZI5</accession>
<dbReference type="InterPro" id="IPR027392">
    <property type="entry name" value="TF_Znf"/>
</dbReference>
<protein>
    <submittedName>
        <fullName evidence="2">Zf-TFIIB domain-containing protein</fullName>
    </submittedName>
</protein>
<dbReference type="Pfam" id="PF13453">
    <property type="entry name" value="Zn_ribbon_TFIIB"/>
    <property type="match status" value="1"/>
</dbReference>